<evidence type="ECO:0000256" key="1">
    <source>
        <dbReference type="SAM" id="Phobius"/>
    </source>
</evidence>
<keyword evidence="1" id="KW-0812">Transmembrane</keyword>
<proteinExistence type="predicted"/>
<accession>A0A5C5YKC7</accession>
<dbReference type="Proteomes" id="UP000318053">
    <property type="component" value="Unassembled WGS sequence"/>
</dbReference>
<feature type="transmembrane region" description="Helical" evidence="1">
    <location>
        <begin position="420"/>
        <end position="437"/>
    </location>
</feature>
<keyword evidence="1" id="KW-1133">Transmembrane helix</keyword>
<sequence>MRRTIDFLGYSAVRPLALVALGLAALTLWGLQVVRSGWCNDEAAHIPAGLYHLETGRMDAYRVNPPLPRMIAAIPLLLDRPEIDWHYSESRYVRNEYQFAHQWVRDNHEHLRRYLLWTRGTMAGFFLLGLWVVSKWSSQLYGGCAGWVAAMLWTFNPDIIANSAVVAPDLPATASGLLAGYVFWSWLIQRERPFPWAVAAAVAFAVLCKFSWLFLLVGLPLLTLVHDAFFKRESAGERLRWLGSAPIARRVAVAAFDSLRLLLSFSLTVLLINWCYGFDGSGTRLGHFEFISESLSGRDIVSGQTANRFAGGWFAWVPVPLPAEMVYGLDYLKWEFEQGMPCYLRGKWQHGGWWYFHLYAMAVKMPIGYWLLITAGLGSLALDWLRRGKRFSLEWLPLLIAIVFVALVSFQTGFTHHVRYVLPAYGFLFIVASRVAVVLPGRFAIGLAAICLSGTLWFHATHLGLAHTFFNPLAGGPDNGWRHLSHSNVDWGQSTYRMVDWVKKHPEQRPMTVLFRSSLGNPEALLKDEPDVFTSVGWHYPPGIRNPVPRQPGWYLISGFPVTLQSNRFFWDKTPAQQPDPDSLLYRVESTLDTPHSQD</sequence>
<gene>
    <name evidence="2" type="ORF">CA85_05770</name>
</gene>
<evidence type="ECO:0000313" key="3">
    <source>
        <dbReference type="Proteomes" id="UP000318053"/>
    </source>
</evidence>
<evidence type="ECO:0000313" key="2">
    <source>
        <dbReference type="EMBL" id="TWT75287.1"/>
    </source>
</evidence>
<evidence type="ECO:0008006" key="4">
    <source>
        <dbReference type="Google" id="ProtNLM"/>
    </source>
</evidence>
<dbReference type="EMBL" id="SJPK01000001">
    <property type="protein sequence ID" value="TWT75287.1"/>
    <property type="molecule type" value="Genomic_DNA"/>
</dbReference>
<feature type="transmembrane region" description="Helical" evidence="1">
    <location>
        <begin position="12"/>
        <end position="31"/>
    </location>
</feature>
<organism evidence="2 3">
    <name type="scientific">Allorhodopirellula solitaria</name>
    <dbReference type="NCBI Taxonomy" id="2527987"/>
    <lineage>
        <taxon>Bacteria</taxon>
        <taxon>Pseudomonadati</taxon>
        <taxon>Planctomycetota</taxon>
        <taxon>Planctomycetia</taxon>
        <taxon>Pirellulales</taxon>
        <taxon>Pirellulaceae</taxon>
        <taxon>Allorhodopirellula</taxon>
    </lineage>
</organism>
<feature type="transmembrane region" description="Helical" evidence="1">
    <location>
        <begin position="396"/>
        <end position="414"/>
    </location>
</feature>
<feature type="transmembrane region" description="Helical" evidence="1">
    <location>
        <begin position="199"/>
        <end position="230"/>
    </location>
</feature>
<name>A0A5C5YKC7_9BACT</name>
<dbReference type="AlphaFoldDB" id="A0A5C5YKC7"/>
<comment type="caution">
    <text evidence="2">The sequence shown here is derived from an EMBL/GenBank/DDBJ whole genome shotgun (WGS) entry which is preliminary data.</text>
</comment>
<keyword evidence="3" id="KW-1185">Reference proteome</keyword>
<keyword evidence="1" id="KW-0472">Membrane</keyword>
<feature type="transmembrane region" description="Helical" evidence="1">
    <location>
        <begin position="167"/>
        <end position="187"/>
    </location>
</feature>
<reference evidence="2 3" key="1">
    <citation type="submission" date="2019-02" db="EMBL/GenBank/DDBJ databases">
        <title>Deep-cultivation of Planctomycetes and their phenomic and genomic characterization uncovers novel biology.</title>
        <authorList>
            <person name="Wiegand S."/>
            <person name="Jogler M."/>
            <person name="Boedeker C."/>
            <person name="Pinto D."/>
            <person name="Vollmers J."/>
            <person name="Rivas-Marin E."/>
            <person name="Kohn T."/>
            <person name="Peeters S.H."/>
            <person name="Heuer A."/>
            <person name="Rast P."/>
            <person name="Oberbeckmann S."/>
            <person name="Bunk B."/>
            <person name="Jeske O."/>
            <person name="Meyerdierks A."/>
            <person name="Storesund J.E."/>
            <person name="Kallscheuer N."/>
            <person name="Luecker S."/>
            <person name="Lage O.M."/>
            <person name="Pohl T."/>
            <person name="Merkel B.J."/>
            <person name="Hornburger P."/>
            <person name="Mueller R.-W."/>
            <person name="Bruemmer F."/>
            <person name="Labrenz M."/>
            <person name="Spormann A.M."/>
            <person name="Op Den Camp H."/>
            <person name="Overmann J."/>
            <person name="Amann R."/>
            <person name="Jetten M.S.M."/>
            <person name="Mascher T."/>
            <person name="Medema M.H."/>
            <person name="Devos D.P."/>
            <person name="Kaster A.-K."/>
            <person name="Ovreas L."/>
            <person name="Rohde M."/>
            <person name="Galperin M.Y."/>
            <person name="Jogler C."/>
        </authorList>
    </citation>
    <scope>NUCLEOTIDE SEQUENCE [LARGE SCALE GENOMIC DNA]</scope>
    <source>
        <strain evidence="2 3">CA85</strain>
    </source>
</reference>
<feature type="transmembrane region" description="Helical" evidence="1">
    <location>
        <begin position="444"/>
        <end position="465"/>
    </location>
</feature>
<feature type="transmembrane region" description="Helical" evidence="1">
    <location>
        <begin position="251"/>
        <end position="274"/>
    </location>
</feature>
<feature type="transmembrane region" description="Helical" evidence="1">
    <location>
        <begin position="139"/>
        <end position="155"/>
    </location>
</feature>
<protein>
    <recommendedName>
        <fullName evidence="4">Glycosyltransferase RgtA/B/C/D-like domain-containing protein</fullName>
    </recommendedName>
</protein>
<dbReference type="OrthoDB" id="224989at2"/>
<feature type="transmembrane region" description="Helical" evidence="1">
    <location>
        <begin position="114"/>
        <end position="133"/>
    </location>
</feature>